<keyword evidence="2" id="KW-0560">Oxidoreductase</keyword>
<organism evidence="3 4">
    <name type="scientific">Metabacillus endolithicus</name>
    <dbReference type="NCBI Taxonomy" id="1535204"/>
    <lineage>
        <taxon>Bacteria</taxon>
        <taxon>Bacillati</taxon>
        <taxon>Bacillota</taxon>
        <taxon>Bacilli</taxon>
        <taxon>Bacillales</taxon>
        <taxon>Bacillaceae</taxon>
        <taxon>Metabacillus</taxon>
    </lineage>
</organism>
<dbReference type="PANTHER" id="PTHR43669:SF14">
    <property type="entry name" value="OXIDOREDUCTASE"/>
    <property type="match status" value="1"/>
</dbReference>
<name>A0ABW5C3T5_9BACI</name>
<comment type="similarity">
    <text evidence="1">Belongs to the short-chain dehydrogenases/reductases (SDR) family.</text>
</comment>
<dbReference type="PANTHER" id="PTHR43669">
    <property type="entry name" value="5-KETO-D-GLUCONATE 5-REDUCTASE"/>
    <property type="match status" value="1"/>
</dbReference>
<dbReference type="InterPro" id="IPR036291">
    <property type="entry name" value="NAD(P)-bd_dom_sf"/>
</dbReference>
<evidence type="ECO:0000313" key="3">
    <source>
        <dbReference type="EMBL" id="MFD2216837.1"/>
    </source>
</evidence>
<proteinExistence type="inferred from homology"/>
<gene>
    <name evidence="3" type="ORF">ACFSKK_24515</name>
</gene>
<reference evidence="4" key="1">
    <citation type="journal article" date="2019" name="Int. J. Syst. Evol. Microbiol.">
        <title>The Global Catalogue of Microorganisms (GCM) 10K type strain sequencing project: providing services to taxonomists for standard genome sequencing and annotation.</title>
        <authorList>
            <consortium name="The Broad Institute Genomics Platform"/>
            <consortium name="The Broad Institute Genome Sequencing Center for Infectious Disease"/>
            <person name="Wu L."/>
            <person name="Ma J."/>
        </authorList>
    </citation>
    <scope>NUCLEOTIDE SEQUENCE [LARGE SCALE GENOMIC DNA]</scope>
    <source>
        <strain evidence="4">CGMCC 1.15474</strain>
    </source>
</reference>
<dbReference type="Gene3D" id="3.40.50.720">
    <property type="entry name" value="NAD(P)-binding Rossmann-like Domain"/>
    <property type="match status" value="1"/>
</dbReference>
<dbReference type="Proteomes" id="UP001597318">
    <property type="component" value="Unassembled WGS sequence"/>
</dbReference>
<dbReference type="Pfam" id="PF00106">
    <property type="entry name" value="adh_short"/>
    <property type="match status" value="1"/>
</dbReference>
<dbReference type="EMBL" id="JBHUIK010000009">
    <property type="protein sequence ID" value="MFD2216837.1"/>
    <property type="molecule type" value="Genomic_DNA"/>
</dbReference>
<dbReference type="SUPFAM" id="SSF51735">
    <property type="entry name" value="NAD(P)-binding Rossmann-fold domains"/>
    <property type="match status" value="1"/>
</dbReference>
<sequence length="89" mass="9675">MLSNHNLKNKVAVITGEVSGLGRATAFRLVSEGANVCLVDVNLDHVNKVKKQIMEAGGKALAKKCDINSSEDIKEGMMEAHDLWGHMEK</sequence>
<evidence type="ECO:0000256" key="2">
    <source>
        <dbReference type="ARBA" id="ARBA00023002"/>
    </source>
</evidence>
<evidence type="ECO:0000256" key="1">
    <source>
        <dbReference type="ARBA" id="ARBA00006484"/>
    </source>
</evidence>
<dbReference type="RefSeq" id="WP_247343207.1">
    <property type="nucleotide sequence ID" value="NZ_CP095550.1"/>
</dbReference>
<protein>
    <submittedName>
        <fullName evidence="3">SDR family NAD(P)-dependent oxidoreductase</fullName>
    </submittedName>
</protein>
<dbReference type="InterPro" id="IPR002347">
    <property type="entry name" value="SDR_fam"/>
</dbReference>
<comment type="caution">
    <text evidence="3">The sequence shown here is derived from an EMBL/GenBank/DDBJ whole genome shotgun (WGS) entry which is preliminary data.</text>
</comment>
<keyword evidence="4" id="KW-1185">Reference proteome</keyword>
<accession>A0ABW5C3T5</accession>
<evidence type="ECO:0000313" key="4">
    <source>
        <dbReference type="Proteomes" id="UP001597318"/>
    </source>
</evidence>